<keyword evidence="6" id="KW-1185">Reference proteome</keyword>
<keyword evidence="2" id="KW-0539">Nucleus</keyword>
<dbReference type="InterPro" id="IPR044718">
    <property type="entry name" value="HOS1"/>
</dbReference>
<accession>A0A2P5B2Y1</accession>
<dbReference type="Proteomes" id="UP000237105">
    <property type="component" value="Unassembled WGS sequence"/>
</dbReference>
<feature type="domain" description="ELYS-like" evidence="4">
    <location>
        <begin position="334"/>
        <end position="606"/>
    </location>
</feature>
<dbReference type="GO" id="GO:0004842">
    <property type="term" value="F:ubiquitin-protein transferase activity"/>
    <property type="evidence" value="ECO:0007669"/>
    <property type="project" value="InterPro"/>
</dbReference>
<dbReference type="Pfam" id="PF13934">
    <property type="entry name" value="ELYS"/>
    <property type="match status" value="1"/>
</dbReference>
<protein>
    <submittedName>
        <fullName evidence="5">ELYS-like domain containing protein</fullName>
    </submittedName>
</protein>
<reference evidence="6" key="1">
    <citation type="submission" date="2016-06" db="EMBL/GenBank/DDBJ databases">
        <title>Parallel loss of symbiosis genes in relatives of nitrogen-fixing non-legume Parasponia.</title>
        <authorList>
            <person name="Van Velzen R."/>
            <person name="Holmer R."/>
            <person name="Bu F."/>
            <person name="Rutten L."/>
            <person name="Van Zeijl A."/>
            <person name="Liu W."/>
            <person name="Santuari L."/>
            <person name="Cao Q."/>
            <person name="Sharma T."/>
            <person name="Shen D."/>
            <person name="Roswanjaya Y."/>
            <person name="Wardhani T."/>
            <person name="Kalhor M.S."/>
            <person name="Jansen J."/>
            <person name="Van den Hoogen J."/>
            <person name="Gungor B."/>
            <person name="Hartog M."/>
            <person name="Hontelez J."/>
            <person name="Verver J."/>
            <person name="Yang W.-C."/>
            <person name="Schijlen E."/>
            <person name="Repin R."/>
            <person name="Schilthuizen M."/>
            <person name="Schranz E."/>
            <person name="Heidstra R."/>
            <person name="Miyata K."/>
            <person name="Fedorova E."/>
            <person name="Kohlen W."/>
            <person name="Bisseling T."/>
            <person name="Smit S."/>
            <person name="Geurts R."/>
        </authorList>
    </citation>
    <scope>NUCLEOTIDE SEQUENCE [LARGE SCALE GENOMIC DNA]</scope>
    <source>
        <strain evidence="6">cv. WU1-14</strain>
    </source>
</reference>
<proteinExistence type="predicted"/>
<dbReference type="InterPro" id="IPR025151">
    <property type="entry name" value="ELYS_dom"/>
</dbReference>
<comment type="caution">
    <text evidence="5">The sequence shown here is derived from an EMBL/GenBank/DDBJ whole genome shotgun (WGS) entry which is preliminary data.</text>
</comment>
<feature type="region of interest" description="Disordered" evidence="3">
    <location>
        <begin position="845"/>
        <end position="971"/>
    </location>
</feature>
<dbReference type="STRING" id="3476.A0A2P5B2Y1"/>
<evidence type="ECO:0000313" key="6">
    <source>
        <dbReference type="Proteomes" id="UP000237105"/>
    </source>
</evidence>
<dbReference type="PANTHER" id="PTHR47358">
    <property type="entry name" value="E3 UBIQUITIN-PROTEIN LIGASE HOS1"/>
    <property type="match status" value="1"/>
</dbReference>
<dbReference type="EMBL" id="JXTB01000376">
    <property type="protein sequence ID" value="PON43151.1"/>
    <property type="molecule type" value="Genomic_DNA"/>
</dbReference>
<organism evidence="5 6">
    <name type="scientific">Parasponia andersonii</name>
    <name type="common">Sponia andersonii</name>
    <dbReference type="NCBI Taxonomy" id="3476"/>
    <lineage>
        <taxon>Eukaryota</taxon>
        <taxon>Viridiplantae</taxon>
        <taxon>Streptophyta</taxon>
        <taxon>Embryophyta</taxon>
        <taxon>Tracheophyta</taxon>
        <taxon>Spermatophyta</taxon>
        <taxon>Magnoliopsida</taxon>
        <taxon>eudicotyledons</taxon>
        <taxon>Gunneridae</taxon>
        <taxon>Pentapetalae</taxon>
        <taxon>rosids</taxon>
        <taxon>fabids</taxon>
        <taxon>Rosales</taxon>
        <taxon>Cannabaceae</taxon>
        <taxon>Parasponia</taxon>
    </lineage>
</organism>
<dbReference type="PANTHER" id="PTHR47358:SF2">
    <property type="entry name" value="E3 UBIQUITIN-PROTEIN LIGASE HOS1"/>
    <property type="match status" value="1"/>
</dbReference>
<dbReference type="OrthoDB" id="20729at2759"/>
<name>A0A2P5B2Y1_PARAD</name>
<feature type="compositionally biased region" description="Polar residues" evidence="3">
    <location>
        <begin position="851"/>
        <end position="860"/>
    </location>
</feature>
<evidence type="ECO:0000313" key="5">
    <source>
        <dbReference type="EMBL" id="PON43151.1"/>
    </source>
</evidence>
<gene>
    <name evidence="5" type="ORF">PanWU01x14_276250</name>
</gene>
<evidence type="ECO:0000256" key="3">
    <source>
        <dbReference type="SAM" id="MobiDB-lite"/>
    </source>
</evidence>
<evidence type="ECO:0000259" key="4">
    <source>
        <dbReference type="Pfam" id="PF13934"/>
    </source>
</evidence>
<dbReference type="GO" id="GO:0016567">
    <property type="term" value="P:protein ubiquitination"/>
    <property type="evidence" value="ECO:0007669"/>
    <property type="project" value="InterPro"/>
</dbReference>
<comment type="subcellular location">
    <subcellularLocation>
        <location evidence="1">Nucleus</location>
    </subcellularLocation>
</comment>
<evidence type="ECO:0000256" key="2">
    <source>
        <dbReference type="ARBA" id="ARBA00023242"/>
    </source>
</evidence>
<dbReference type="GO" id="GO:0005634">
    <property type="term" value="C:nucleus"/>
    <property type="evidence" value="ECO:0007669"/>
    <property type="project" value="UniProtKB-SubCell"/>
</dbReference>
<sequence>MEKRINGPAEPSSFVDGGIATAFGSQLRQPNYSRRAVQEALEHLASIDLIELCNEAKVEHCRATRDLRSCGRCVESALNSCGHASLCTECSQRCDLCPICRIPILKEKSGVSLRPRLYYECIDAGLISKRYDDRFQEKEEGEEQITADVLHLYLLFDVALENNLISLICHYVTDVCMDENAVSSDPVIAFLLDEVVVKDWCKRTFSNIIMELQGIYNLEATEMKSRLSTLLKYSARLAGISHVLEVLESSFTGSLAAQLHDLHLLQESILKTKQHLEIMIWCIRHQFLENVQSRYDSATSWRALVRERKSAAIRRSWPDAINNFEDSVRLEGSLFIEDALTNLEIEQGDAQDMGEELKVAYLQKDGISSIFRSKIEGLVGCYPFESLRAAIDILFLRASSDMVVAKQAIFLYYIYDRHWTMPDEEWRHLVEDFAASFGITRHLLLESLIFYLLDDLTDEAMQEACHLLPEISGPATHPKIAQVLLERGNPDAALLVLRCSGQDGISRLVSLSEAVTAVRVRVECGLFTEAFLHQRMLCTKLREQKYGVSADASADSKSEHRSWKDWVEVLVAEICYLCIRRNMVDRMIELPWNSDEEKHLHKCLLDYAIGDPSSTVGSLLVVFYIQVKIAEKLEHPAQRYRYSEAYQVDLRLKSLEQEFIAKNSVIEEVSIRMRSVSGWRAGLIEKCMALVPEVQRQQVMAGKVPEFTVTTGDEVEMPAKSYFPEVHNMKSSSLLIPASNDSSTAPWTGLTTTWKQSSFEISPRGSGSFDNYHSELGGSLFQNTETGLLPQISISKNFKFGIGDKSVRLVRPLNGSSLKDVNRTPSRVLQNSSFLDNKLYEPSRDMEKSRFSNQLQNGSPYSGRLTAHPAITPSSNRGLLRDYSPDLQPSVSSKRVHPERDDMPWKTTSSDDFMDVTLSYGQKDSTVDDRAVNGGPRWRSDETSDEEDNPHPESALGISHPTTPMTGVRRSRRLCLERNIR</sequence>
<dbReference type="AlphaFoldDB" id="A0A2P5B2Y1"/>
<evidence type="ECO:0000256" key="1">
    <source>
        <dbReference type="ARBA" id="ARBA00004123"/>
    </source>
</evidence>